<sequence>MFLIFLLLIFVAVEVAIIESRLRKKAEADEQIAHTLGQILKELRRL</sequence>
<gene>
    <name evidence="1" type="ORF">WKI47_05720</name>
</gene>
<reference evidence="1" key="1">
    <citation type="submission" date="2024-03" db="EMBL/GenBank/DDBJ databases">
        <title>Whole genome sequecning of epiphytes from Marcgravia umbellata leaves.</title>
        <authorList>
            <person name="Kumar G."/>
            <person name="Savka M.A."/>
        </authorList>
    </citation>
    <scope>NUCLEOTIDE SEQUENCE</scope>
    <source>
        <strain evidence="1">RIT_BL5</strain>
    </source>
</reference>
<proteinExistence type="predicted"/>
<comment type="caution">
    <text evidence="1">The sequence shown here is derived from an EMBL/GenBank/DDBJ whole genome shotgun (WGS) entry which is preliminary data.</text>
</comment>
<name>A0ACC6PA90_9BACL</name>
<organism evidence="1 2">
    <name type="scientific">Saccharibacillus sacchari</name>
    <dbReference type="NCBI Taxonomy" id="456493"/>
    <lineage>
        <taxon>Bacteria</taxon>
        <taxon>Bacillati</taxon>
        <taxon>Bacillota</taxon>
        <taxon>Bacilli</taxon>
        <taxon>Bacillales</taxon>
        <taxon>Paenibacillaceae</taxon>
        <taxon>Saccharibacillus</taxon>
    </lineage>
</organism>
<dbReference type="EMBL" id="JBBKAR010000016">
    <property type="protein sequence ID" value="MEJ8303414.1"/>
    <property type="molecule type" value="Genomic_DNA"/>
</dbReference>
<accession>A0ACC6PA90</accession>
<evidence type="ECO:0000313" key="2">
    <source>
        <dbReference type="Proteomes" id="UP001380953"/>
    </source>
</evidence>
<evidence type="ECO:0000313" key="1">
    <source>
        <dbReference type="EMBL" id="MEJ8303414.1"/>
    </source>
</evidence>
<keyword evidence="2" id="KW-1185">Reference proteome</keyword>
<dbReference type="Proteomes" id="UP001380953">
    <property type="component" value="Unassembled WGS sequence"/>
</dbReference>
<protein>
    <submittedName>
        <fullName evidence="1">Uncharacterized protein</fullName>
    </submittedName>
</protein>